<protein>
    <submittedName>
        <fullName evidence="1">Uncharacterized protein</fullName>
    </submittedName>
</protein>
<dbReference type="EMBL" id="RQPI01000013">
    <property type="protein sequence ID" value="RQW09531.1"/>
    <property type="molecule type" value="Genomic_DNA"/>
</dbReference>
<evidence type="ECO:0000313" key="2">
    <source>
        <dbReference type="Proteomes" id="UP000282529"/>
    </source>
</evidence>
<sequence>MGDKQWQDSVRNGVEYPYSSGTAAEIPAGAEESYLPASLRGARPAFLVLPEGREDRPHNREPGSAPAGPCLVRSEDWLTPSSSLFGDWLAGGSGPEAELALRRVYYRLRDEAAALLGSADGEWAAVSLPVTPELDSRPDRLAELQDTLLEALFNALAERQREGGDCRLDLLAPYPASPAEFAAAREFMESVAEQTLGHRFAAACRIGALIAPDVHPAAAAEIGRIADFLVLDGAADRSAPEESAAGFASAAERIIAAVRSVKPAAVVLAAGAPAASELADLYRIGLNGIFCGAAHRTEALLRAACLVWMDRHESTDAAAGRL</sequence>
<dbReference type="Gene3D" id="3.20.20.60">
    <property type="entry name" value="Phosphoenolpyruvate-binding domains"/>
    <property type="match status" value="1"/>
</dbReference>
<name>A0A3N9P008_9BACL</name>
<comment type="caution">
    <text evidence="1">The sequence shown here is derived from an EMBL/GenBank/DDBJ whole genome shotgun (WGS) entry which is preliminary data.</text>
</comment>
<dbReference type="RefSeq" id="WP_124697060.1">
    <property type="nucleotide sequence ID" value="NZ_JBHUFE010000019.1"/>
</dbReference>
<dbReference type="Proteomes" id="UP000282529">
    <property type="component" value="Unassembled WGS sequence"/>
</dbReference>
<accession>A0A3N9P008</accession>
<reference evidence="1 2" key="1">
    <citation type="submission" date="2018-11" db="EMBL/GenBank/DDBJ databases">
        <title>Genome sequence of strain 7197.</title>
        <authorList>
            <person name="Gao J."/>
            <person name="Sun J."/>
        </authorList>
    </citation>
    <scope>NUCLEOTIDE SEQUENCE [LARGE SCALE GENOMIC DNA]</scope>
    <source>
        <strain evidence="1 2">7197</strain>
    </source>
</reference>
<dbReference type="InterPro" id="IPR040442">
    <property type="entry name" value="Pyrv_kinase-like_dom_sf"/>
</dbReference>
<evidence type="ECO:0000313" key="1">
    <source>
        <dbReference type="EMBL" id="RQW09531.1"/>
    </source>
</evidence>
<gene>
    <name evidence="1" type="ORF">EH198_18825</name>
</gene>
<dbReference type="AlphaFoldDB" id="A0A3N9P008"/>
<proteinExistence type="predicted"/>
<dbReference type="OrthoDB" id="2666353at2"/>
<keyword evidence="2" id="KW-1185">Reference proteome</keyword>
<organism evidence="1 2">
    <name type="scientific">Paenibacillus rhizophilus</name>
    <dbReference type="NCBI Taxonomy" id="1850366"/>
    <lineage>
        <taxon>Bacteria</taxon>
        <taxon>Bacillati</taxon>
        <taxon>Bacillota</taxon>
        <taxon>Bacilli</taxon>
        <taxon>Bacillales</taxon>
        <taxon>Paenibacillaceae</taxon>
        <taxon>Paenibacillus</taxon>
    </lineage>
</organism>